<feature type="region of interest" description="Disordered" evidence="2">
    <location>
        <begin position="631"/>
        <end position="684"/>
    </location>
</feature>
<protein>
    <submittedName>
        <fullName evidence="4">Uncharacterized protein LOC109000635</fullName>
    </submittedName>
</protein>
<dbReference type="SUPFAM" id="SSF57850">
    <property type="entry name" value="RING/U-box"/>
    <property type="match status" value="1"/>
</dbReference>
<dbReference type="InterPro" id="IPR013083">
    <property type="entry name" value="Znf_RING/FYVE/PHD"/>
</dbReference>
<dbReference type="AlphaFoldDB" id="A0A2I4FN96"/>
<feature type="compositionally biased region" description="Basic and acidic residues" evidence="2">
    <location>
        <begin position="65"/>
        <end position="89"/>
    </location>
</feature>
<gene>
    <name evidence="4" type="primary">LOC109000635</name>
</gene>
<dbReference type="Gramene" id="Jr14_17840_p1">
    <property type="protein sequence ID" value="cds.Jr14_17840_p1"/>
    <property type="gene ID" value="Jr14_17840"/>
</dbReference>
<dbReference type="GeneID" id="109000635"/>
<evidence type="ECO:0000313" key="3">
    <source>
        <dbReference type="Proteomes" id="UP000235220"/>
    </source>
</evidence>
<proteinExistence type="predicted"/>
<feature type="region of interest" description="Disordered" evidence="2">
    <location>
        <begin position="19"/>
        <end position="39"/>
    </location>
</feature>
<keyword evidence="3" id="KW-1185">Reference proteome</keyword>
<feature type="region of interest" description="Disordered" evidence="2">
    <location>
        <begin position="51"/>
        <end position="89"/>
    </location>
</feature>
<reference evidence="4" key="1">
    <citation type="submission" date="2025-08" db="UniProtKB">
        <authorList>
            <consortium name="RefSeq"/>
        </authorList>
    </citation>
    <scope>IDENTIFICATION</scope>
    <source>
        <tissue evidence="4">Leaves</tissue>
    </source>
</reference>
<feature type="region of interest" description="Disordered" evidence="2">
    <location>
        <begin position="327"/>
        <end position="385"/>
    </location>
</feature>
<feature type="coiled-coil region" evidence="1">
    <location>
        <begin position="708"/>
        <end position="735"/>
    </location>
</feature>
<dbReference type="PANTHER" id="PTHR46519">
    <property type="entry name" value="RING/U-BOX SUPERFAMILY PROTEIN"/>
    <property type="match status" value="1"/>
</dbReference>
<feature type="compositionally biased region" description="Polar residues" evidence="2">
    <location>
        <begin position="22"/>
        <end position="39"/>
    </location>
</feature>
<dbReference type="FunCoup" id="A0A2I4FN96">
    <property type="interactions" value="606"/>
</dbReference>
<sequence length="832" mass="94966">MAIAGLHNVSVLDSSFLRDSHSQTSGQQGDERSVSTQASSLLQMWRELEDEHGVGRQQERVVPQRSDRLNADLSRGHSSDTDSNEHRGGWELTSLTEGECGTWSQIQIGAQNEHVDSSNFNCEHSSDFGEVERERVRQIFREWTNSGVREHASNVSHISNSPRVEWLGETEQGRVRVIREWVQLNSRQRGAFTDSREEQTADIGSQMERIREGLVVNQSEGRNEHIRRGIRRLCGRQALLDMIKKAERERQSELQGLLQHRAVSQFAHRNRIQSLLRGRFLRNDRLVDNDRPASLAESELGLLRQRQTVSDLREGFCSRLDTSVCGQVSSNHTDTSTNNEINGDGNYQPQANNSQDVQDEPSERSEPRYEESYGRNDFGDDAVEDIGRQGSSAYEEECQEQLSENDIFIQRRDGTDQSLNGNSQENIASERVEILLNESGEHNNVQEAGEEISGQSERIVEESYTLGSSDHTENLDIIWPESAAQMEQWPEHITETEERDSQQVNVEYHEWRDGIREGVDENRLGITSNHQELGNEDMEQAQLQQALEEWHEDNGFQEAVQHWLEGPSGSEAIPDRGVDTFYFPDDDNVYSVELRELLNRRRVSNLLHSGFRESLDQLIQSYLERRESNDAIDWELPGTSPSHVSEEQDPEHRSGDQNDGQRDAVESPPLALPSPAPPSQPLYYLESQHDSWPHHDLHQRPGIEWDIVNDLRIDMARLQQRMNNMQRMLEACMDMQLELQRSIRQEVSAALNRSPPIIGVSVDGLFKDEPQWDYVRKGICCICCECNIDSLLYRCGHMCTCSKCANELVQSTGKCPMCQAPVVEVIRAYSIL</sequence>
<dbReference type="Proteomes" id="UP000235220">
    <property type="component" value="Chromosome 14"/>
</dbReference>
<feature type="compositionally biased region" description="Basic and acidic residues" evidence="2">
    <location>
        <begin position="361"/>
        <end position="378"/>
    </location>
</feature>
<dbReference type="Pfam" id="PF13920">
    <property type="entry name" value="zf-C3HC4_3"/>
    <property type="match status" value="1"/>
</dbReference>
<dbReference type="RefSeq" id="XP_018833134.1">
    <property type="nucleotide sequence ID" value="XM_018977589.2"/>
</dbReference>
<dbReference type="PROSITE" id="PS50089">
    <property type="entry name" value="ZF_RING_2"/>
    <property type="match status" value="1"/>
</dbReference>
<evidence type="ECO:0000256" key="1">
    <source>
        <dbReference type="SAM" id="Coils"/>
    </source>
</evidence>
<dbReference type="InterPro" id="IPR001841">
    <property type="entry name" value="Znf_RING"/>
</dbReference>
<feature type="compositionally biased region" description="Basic and acidic residues" evidence="2">
    <location>
        <begin position="644"/>
        <end position="665"/>
    </location>
</feature>
<dbReference type="Gene3D" id="3.30.40.10">
    <property type="entry name" value="Zinc/RING finger domain, C3HC4 (zinc finger)"/>
    <property type="match status" value="1"/>
</dbReference>
<dbReference type="KEGG" id="jre:109000635"/>
<evidence type="ECO:0000256" key="2">
    <source>
        <dbReference type="SAM" id="MobiDB-lite"/>
    </source>
</evidence>
<feature type="compositionally biased region" description="Pro residues" evidence="2">
    <location>
        <begin position="670"/>
        <end position="680"/>
    </location>
</feature>
<dbReference type="PANTHER" id="PTHR46519:SF3">
    <property type="entry name" value="RING_U-BOX SUPERFAMILY PROTEIN"/>
    <property type="match status" value="1"/>
</dbReference>
<accession>A0A2I4FN96</accession>
<organism evidence="3 4">
    <name type="scientific">Juglans regia</name>
    <name type="common">English walnut</name>
    <dbReference type="NCBI Taxonomy" id="51240"/>
    <lineage>
        <taxon>Eukaryota</taxon>
        <taxon>Viridiplantae</taxon>
        <taxon>Streptophyta</taxon>
        <taxon>Embryophyta</taxon>
        <taxon>Tracheophyta</taxon>
        <taxon>Spermatophyta</taxon>
        <taxon>Magnoliopsida</taxon>
        <taxon>eudicotyledons</taxon>
        <taxon>Gunneridae</taxon>
        <taxon>Pentapetalae</taxon>
        <taxon>rosids</taxon>
        <taxon>fabids</taxon>
        <taxon>Fagales</taxon>
        <taxon>Juglandaceae</taxon>
        <taxon>Juglans</taxon>
    </lineage>
</organism>
<evidence type="ECO:0000313" key="4">
    <source>
        <dbReference type="RefSeq" id="XP_018833134.1"/>
    </source>
</evidence>
<keyword evidence="1" id="KW-0175">Coiled coil</keyword>
<dbReference type="OrthoDB" id="6078042at2759"/>
<feature type="compositionally biased region" description="Polar residues" evidence="2">
    <location>
        <begin position="327"/>
        <end position="356"/>
    </location>
</feature>
<name>A0A2I4FN96_JUGRE</name>